<proteinExistence type="predicted"/>
<protein>
    <submittedName>
        <fullName evidence="1">Uncharacterized protein</fullName>
    </submittedName>
</protein>
<name>A0A2T0R447_9ACTN</name>
<reference evidence="1 2" key="1">
    <citation type="submission" date="2018-03" db="EMBL/GenBank/DDBJ databases">
        <title>Genomic Encyclopedia of Archaeal and Bacterial Type Strains, Phase II (KMG-II): from individual species to whole genera.</title>
        <authorList>
            <person name="Goeker M."/>
        </authorList>
    </citation>
    <scope>NUCLEOTIDE SEQUENCE [LARGE SCALE GENOMIC DNA]</scope>
    <source>
        <strain evidence="1 2">DSM 45348</strain>
    </source>
</reference>
<sequence>MASGLFLKAEEPALAAICADRSFTAAVSTGDELIRASSTRAVVHTLLTAGHAAAAVDVAVTAADRLAARTDMRTDAALSLYGALLLRGAVAAARLGDISQAHRLLDDAEHAATRLGADRNVCWTAFGPTNVAAHRVAIAVESGDAGTAVRLARTVDLRQMKLPERKAMLLLDAARAFTQWGKCDQALECVQRAEQQAPEEVRSRPAVQQLVLDIVQRSPASAKRRAQEFAATVGVLP</sequence>
<accession>A0A2T0R447</accession>
<dbReference type="Proteomes" id="UP000239209">
    <property type="component" value="Unassembled WGS sequence"/>
</dbReference>
<gene>
    <name evidence="1" type="ORF">CLV70_1684</name>
</gene>
<dbReference type="AlphaFoldDB" id="A0A2T0R447"/>
<comment type="caution">
    <text evidence="1">The sequence shown here is derived from an EMBL/GenBank/DDBJ whole genome shotgun (WGS) entry which is preliminary data.</text>
</comment>
<evidence type="ECO:0000313" key="1">
    <source>
        <dbReference type="EMBL" id="PRY14763.1"/>
    </source>
</evidence>
<evidence type="ECO:0000313" key="2">
    <source>
        <dbReference type="Proteomes" id="UP000239209"/>
    </source>
</evidence>
<keyword evidence="2" id="KW-1185">Reference proteome</keyword>
<organism evidence="1 2">
    <name type="scientific">Pseudosporangium ferrugineum</name>
    <dbReference type="NCBI Taxonomy" id="439699"/>
    <lineage>
        <taxon>Bacteria</taxon>
        <taxon>Bacillati</taxon>
        <taxon>Actinomycetota</taxon>
        <taxon>Actinomycetes</taxon>
        <taxon>Micromonosporales</taxon>
        <taxon>Micromonosporaceae</taxon>
        <taxon>Pseudosporangium</taxon>
    </lineage>
</organism>
<dbReference type="EMBL" id="PVZG01000068">
    <property type="protein sequence ID" value="PRY14763.1"/>
    <property type="molecule type" value="Genomic_DNA"/>
</dbReference>